<evidence type="ECO:0000256" key="1">
    <source>
        <dbReference type="SAM" id="Phobius"/>
    </source>
</evidence>
<proteinExistence type="predicted"/>
<protein>
    <submittedName>
        <fullName evidence="2">Uncharacterized protein</fullName>
    </submittedName>
</protein>
<dbReference type="EMBL" id="CP032548">
    <property type="protein sequence ID" value="AZJ35543.1"/>
    <property type="molecule type" value="Genomic_DNA"/>
</dbReference>
<organism evidence="2 3">
    <name type="scientific">Tenacibaculum singaporense</name>
    <dbReference type="NCBI Taxonomy" id="2358479"/>
    <lineage>
        <taxon>Bacteria</taxon>
        <taxon>Pseudomonadati</taxon>
        <taxon>Bacteroidota</taxon>
        <taxon>Flavobacteriia</taxon>
        <taxon>Flavobacteriales</taxon>
        <taxon>Flavobacteriaceae</taxon>
        <taxon>Tenacibaculum</taxon>
    </lineage>
</organism>
<keyword evidence="1" id="KW-0812">Transmembrane</keyword>
<keyword evidence="1" id="KW-1133">Transmembrane helix</keyword>
<feature type="transmembrane region" description="Helical" evidence="1">
    <location>
        <begin position="37"/>
        <end position="56"/>
    </location>
</feature>
<evidence type="ECO:0000313" key="3">
    <source>
        <dbReference type="Proteomes" id="UP000274593"/>
    </source>
</evidence>
<keyword evidence="1" id="KW-0472">Membrane</keyword>
<dbReference type="Proteomes" id="UP000274593">
    <property type="component" value="Chromosome"/>
</dbReference>
<gene>
    <name evidence="2" type="ORF">D6T69_08410</name>
</gene>
<keyword evidence="3" id="KW-1185">Reference proteome</keyword>
<accession>A0A3S8R6Z1</accession>
<dbReference type="AlphaFoldDB" id="A0A3S8R6Z1"/>
<evidence type="ECO:0000313" key="2">
    <source>
        <dbReference type="EMBL" id="AZJ35543.1"/>
    </source>
</evidence>
<name>A0A3S8R6Z1_9FLAO</name>
<dbReference type="RefSeq" id="WP_125067319.1">
    <property type="nucleotide sequence ID" value="NZ_CP032548.1"/>
</dbReference>
<dbReference type="KEGG" id="tsig:D6T69_08410"/>
<reference evidence="2 3" key="1">
    <citation type="submission" date="2018-09" db="EMBL/GenBank/DDBJ databases">
        <title>Insights into the microbiota of Asian seabass (Lates calcarifer) with tenacibaculosis symptoms and description of sp. nov. Tenacibaculum singaporense.</title>
        <authorList>
            <person name="Miyake S."/>
            <person name="Soh M."/>
            <person name="Azman M.N."/>
            <person name="Ngoh S.Y."/>
            <person name="Orban L."/>
        </authorList>
    </citation>
    <scope>NUCLEOTIDE SEQUENCE [LARGE SCALE GENOMIC DNA]</scope>
    <source>
        <strain evidence="2 3">DSM 106434</strain>
    </source>
</reference>
<sequence>MKITTKFFNVVSILFGIVLVAWFTQIDYSDLSFKNNISPYLGIVTALLFIFVMRFAKNNQEKRKK</sequence>
<feature type="transmembrane region" description="Helical" evidence="1">
    <location>
        <begin position="7"/>
        <end position="25"/>
    </location>
</feature>